<evidence type="ECO:0000313" key="2">
    <source>
        <dbReference type="EMBL" id="KAK9126129.1"/>
    </source>
</evidence>
<dbReference type="PANTHER" id="PTHR13848">
    <property type="entry name" value="PROTEIN YIPPEE-LIKE CG15309-RELATED"/>
    <property type="match status" value="1"/>
</dbReference>
<feature type="domain" description="Yippee" evidence="1">
    <location>
        <begin position="12"/>
        <end position="53"/>
    </location>
</feature>
<proteinExistence type="predicted"/>
<dbReference type="Proteomes" id="UP001419268">
    <property type="component" value="Unassembled WGS sequence"/>
</dbReference>
<dbReference type="AlphaFoldDB" id="A0AAP0P0Z4"/>
<gene>
    <name evidence="2" type="ORF">Scep_014975</name>
</gene>
<evidence type="ECO:0000313" key="3">
    <source>
        <dbReference type="Proteomes" id="UP001419268"/>
    </source>
</evidence>
<dbReference type="InterPro" id="IPR039058">
    <property type="entry name" value="Yippee_fam"/>
</dbReference>
<accession>A0AAP0P0Z4</accession>
<dbReference type="InterPro" id="IPR034751">
    <property type="entry name" value="Yippee"/>
</dbReference>
<reference evidence="2 3" key="1">
    <citation type="submission" date="2024-01" db="EMBL/GenBank/DDBJ databases">
        <title>Genome assemblies of Stephania.</title>
        <authorList>
            <person name="Yang L."/>
        </authorList>
    </citation>
    <scope>NUCLEOTIDE SEQUENCE [LARGE SCALE GENOMIC DNA]</scope>
    <source>
        <strain evidence="2">JXDWG</strain>
        <tissue evidence="2">Leaf</tissue>
    </source>
</reference>
<keyword evidence="3" id="KW-1185">Reference proteome</keyword>
<evidence type="ECO:0000259" key="1">
    <source>
        <dbReference type="PROSITE" id="PS51792"/>
    </source>
</evidence>
<name>A0AAP0P0Z4_9MAGN</name>
<comment type="caution">
    <text evidence="2">The sequence shown here is derived from an EMBL/GenBank/DDBJ whole genome shotgun (WGS) entry which is preliminary data.</text>
</comment>
<sequence>MDRLFLTSLEGGSYSCKHCHAHLALAQDIISRDFYCRHGAAYLLKKVVDCKKT</sequence>
<organism evidence="2 3">
    <name type="scientific">Stephania cephalantha</name>
    <dbReference type="NCBI Taxonomy" id="152367"/>
    <lineage>
        <taxon>Eukaryota</taxon>
        <taxon>Viridiplantae</taxon>
        <taxon>Streptophyta</taxon>
        <taxon>Embryophyta</taxon>
        <taxon>Tracheophyta</taxon>
        <taxon>Spermatophyta</taxon>
        <taxon>Magnoliopsida</taxon>
        <taxon>Ranunculales</taxon>
        <taxon>Menispermaceae</taxon>
        <taxon>Menispermoideae</taxon>
        <taxon>Cissampelideae</taxon>
        <taxon>Stephania</taxon>
    </lineage>
</organism>
<dbReference type="EMBL" id="JBBNAG010000006">
    <property type="protein sequence ID" value="KAK9126129.1"/>
    <property type="molecule type" value="Genomic_DNA"/>
</dbReference>
<protein>
    <recommendedName>
        <fullName evidence="1">Yippee domain-containing protein</fullName>
    </recommendedName>
</protein>
<dbReference type="PROSITE" id="PS51792">
    <property type="entry name" value="YIPPEE"/>
    <property type="match status" value="1"/>
</dbReference>